<feature type="chain" id="PRO_5019370718" description="Beta/gamma crystallin 'Greek key' domain-containing protein" evidence="1">
    <location>
        <begin position="24"/>
        <end position="124"/>
    </location>
</feature>
<sequence>MYFTTQFAGLLMALAASTISAQAAAVTARDSLAHLTVVFYDEVNFSGSVYAPTTIAPTVCQDLPAEWAGRPESVQISAGYSCTFFARSHCEGLGVTLTGSSSNLPANTNPPLYNNIDSFSCNRL</sequence>
<keyword evidence="1" id="KW-0732">Signal</keyword>
<evidence type="ECO:0000256" key="1">
    <source>
        <dbReference type="SAM" id="SignalP"/>
    </source>
</evidence>
<evidence type="ECO:0000313" key="2">
    <source>
        <dbReference type="EMBL" id="PPQ76212.1"/>
    </source>
</evidence>
<name>A0A409WCF1_PSICY</name>
<dbReference type="AlphaFoldDB" id="A0A409WCF1"/>
<reference evidence="2 3" key="1">
    <citation type="journal article" date="2018" name="Evol. Lett.">
        <title>Horizontal gene cluster transfer increased hallucinogenic mushroom diversity.</title>
        <authorList>
            <person name="Reynolds H.T."/>
            <person name="Vijayakumar V."/>
            <person name="Gluck-Thaler E."/>
            <person name="Korotkin H.B."/>
            <person name="Matheny P.B."/>
            <person name="Slot J.C."/>
        </authorList>
    </citation>
    <scope>NUCLEOTIDE SEQUENCE [LARGE SCALE GENOMIC DNA]</scope>
    <source>
        <strain evidence="2 3">2631</strain>
    </source>
</reference>
<dbReference type="Gene3D" id="2.60.20.10">
    <property type="entry name" value="Crystallins"/>
    <property type="match status" value="1"/>
</dbReference>
<evidence type="ECO:0000313" key="3">
    <source>
        <dbReference type="Proteomes" id="UP000283269"/>
    </source>
</evidence>
<evidence type="ECO:0008006" key="4">
    <source>
        <dbReference type="Google" id="ProtNLM"/>
    </source>
</evidence>
<keyword evidence="3" id="KW-1185">Reference proteome</keyword>
<dbReference type="EMBL" id="NHYD01003536">
    <property type="protein sequence ID" value="PPQ76212.1"/>
    <property type="molecule type" value="Genomic_DNA"/>
</dbReference>
<organism evidence="2 3">
    <name type="scientific">Psilocybe cyanescens</name>
    <dbReference type="NCBI Taxonomy" id="93625"/>
    <lineage>
        <taxon>Eukaryota</taxon>
        <taxon>Fungi</taxon>
        <taxon>Dikarya</taxon>
        <taxon>Basidiomycota</taxon>
        <taxon>Agaricomycotina</taxon>
        <taxon>Agaricomycetes</taxon>
        <taxon>Agaricomycetidae</taxon>
        <taxon>Agaricales</taxon>
        <taxon>Agaricineae</taxon>
        <taxon>Strophariaceae</taxon>
        <taxon>Psilocybe</taxon>
    </lineage>
</organism>
<comment type="caution">
    <text evidence="2">The sequence shown here is derived from an EMBL/GenBank/DDBJ whole genome shotgun (WGS) entry which is preliminary data.</text>
</comment>
<protein>
    <recommendedName>
        <fullName evidence="4">Beta/gamma crystallin 'Greek key' domain-containing protein</fullName>
    </recommendedName>
</protein>
<accession>A0A409WCF1</accession>
<feature type="signal peptide" evidence="1">
    <location>
        <begin position="1"/>
        <end position="23"/>
    </location>
</feature>
<proteinExistence type="predicted"/>
<gene>
    <name evidence="2" type="ORF">CVT25_013027</name>
</gene>
<dbReference type="Proteomes" id="UP000283269">
    <property type="component" value="Unassembled WGS sequence"/>
</dbReference>
<dbReference type="InParanoid" id="A0A409WCF1"/>